<dbReference type="AlphaFoldDB" id="A0AAD9YHB8"/>
<comment type="caution">
    <text evidence="1">The sequence shown here is derived from an EMBL/GenBank/DDBJ whole genome shotgun (WGS) entry which is preliminary data.</text>
</comment>
<proteinExistence type="predicted"/>
<evidence type="ECO:0000313" key="2">
    <source>
        <dbReference type="Proteomes" id="UP001281614"/>
    </source>
</evidence>
<dbReference type="EMBL" id="VYYT01000112">
    <property type="protein sequence ID" value="KAK2769033.1"/>
    <property type="molecule type" value="Genomic_DNA"/>
</dbReference>
<reference evidence="1" key="1">
    <citation type="submission" date="2023-02" db="EMBL/GenBank/DDBJ databases">
        <title>Colletotrichum kahawae CIFC_Que2 genome sequencing and assembly.</title>
        <authorList>
            <person name="Baroncelli R."/>
        </authorList>
    </citation>
    <scope>NUCLEOTIDE SEQUENCE</scope>
    <source>
        <strain evidence="1">CIFC_Que2</strain>
    </source>
</reference>
<dbReference type="Proteomes" id="UP001281614">
    <property type="component" value="Unassembled WGS sequence"/>
</dbReference>
<gene>
    <name evidence="1" type="ORF">CKAH01_00640</name>
</gene>
<keyword evidence="2" id="KW-1185">Reference proteome</keyword>
<accession>A0AAD9YHB8</accession>
<organism evidence="1 2">
    <name type="scientific">Colletotrichum kahawae</name>
    <name type="common">Coffee berry disease fungus</name>
    <dbReference type="NCBI Taxonomy" id="34407"/>
    <lineage>
        <taxon>Eukaryota</taxon>
        <taxon>Fungi</taxon>
        <taxon>Dikarya</taxon>
        <taxon>Ascomycota</taxon>
        <taxon>Pezizomycotina</taxon>
        <taxon>Sordariomycetes</taxon>
        <taxon>Hypocreomycetidae</taxon>
        <taxon>Glomerellales</taxon>
        <taxon>Glomerellaceae</taxon>
        <taxon>Colletotrichum</taxon>
        <taxon>Colletotrichum gloeosporioides species complex</taxon>
    </lineage>
</organism>
<sequence length="139" mass="15120">MTSSLQPWRTMKPPDPKHMRVYWGQGTLNAAWLLAASRRRGVPVKLPALSAGAAPPQSLSLSLSSGGGGLPTLLPTSADDPCHRQRLTGYPAISAQDVIRPPTWVCMAFPRGVNFERRKSEEQQEVLARAYTAETAPTK</sequence>
<name>A0AAD9YHB8_COLKA</name>
<protein>
    <submittedName>
        <fullName evidence="1">Uncharacterized protein</fullName>
    </submittedName>
</protein>
<evidence type="ECO:0000313" key="1">
    <source>
        <dbReference type="EMBL" id="KAK2769033.1"/>
    </source>
</evidence>